<dbReference type="Pfam" id="PF13563">
    <property type="entry name" value="2_5_RNA_ligase2"/>
    <property type="match status" value="1"/>
</dbReference>
<keyword evidence="3" id="KW-0436">Ligase</keyword>
<organism evidence="2 4">
    <name type="scientific">Burkholderia gladioli</name>
    <name type="common">Pseudomonas marginata</name>
    <name type="synonym">Phytomonas marginata</name>
    <dbReference type="NCBI Taxonomy" id="28095"/>
    <lineage>
        <taxon>Bacteria</taxon>
        <taxon>Pseudomonadati</taxon>
        <taxon>Pseudomonadota</taxon>
        <taxon>Betaproteobacteria</taxon>
        <taxon>Burkholderiales</taxon>
        <taxon>Burkholderiaceae</taxon>
        <taxon>Burkholderia</taxon>
    </lineage>
</organism>
<proteinExistence type="predicted"/>
<dbReference type="PANTHER" id="PTHR35561:SF1">
    <property type="entry name" value="RNA 2',3'-CYCLIC PHOSPHODIESTERASE"/>
    <property type="match status" value="1"/>
</dbReference>
<evidence type="ECO:0000313" key="3">
    <source>
        <dbReference type="EMBL" id="UWX68944.1"/>
    </source>
</evidence>
<dbReference type="PANTHER" id="PTHR35561">
    <property type="entry name" value="RNA 2',3'-CYCLIC PHOSPHODIESTERASE"/>
    <property type="match status" value="1"/>
</dbReference>
<dbReference type="InterPro" id="IPR009097">
    <property type="entry name" value="Cyclic_Pdiesterase"/>
</dbReference>
<dbReference type="Gene3D" id="3.90.1140.10">
    <property type="entry name" value="Cyclic phosphodiesterase"/>
    <property type="match status" value="1"/>
</dbReference>
<dbReference type="Proteomes" id="UP000029590">
    <property type="component" value="Unassembled WGS sequence"/>
</dbReference>
<dbReference type="InterPro" id="IPR004175">
    <property type="entry name" value="RNA_CPDase"/>
</dbReference>
<evidence type="ECO:0000313" key="4">
    <source>
        <dbReference type="Proteomes" id="UP000029590"/>
    </source>
</evidence>
<dbReference type="Proteomes" id="UP001059745">
    <property type="component" value="Chromosome 1"/>
</dbReference>
<protein>
    <submittedName>
        <fullName evidence="3">2'-5' RNA ligase family protein</fullName>
    </submittedName>
    <submittedName>
        <fullName evidence="2">LigT like Phosphoesterase family protein</fullName>
    </submittedName>
</protein>
<dbReference type="AlphaFoldDB" id="A0AAW7R4Q4"/>
<name>A0AAW7R4Q4_BURGA</name>
<reference evidence="3" key="2">
    <citation type="submission" date="2022-09" db="EMBL/GenBank/DDBJ databases">
        <title>Genomic of Burkholderia gladioli.</title>
        <authorList>
            <person name="Wu H."/>
        </authorList>
    </citation>
    <scope>NUCLEOTIDE SEQUENCE</scope>
    <source>
        <strain evidence="3">ZN-S4</strain>
    </source>
</reference>
<dbReference type="GO" id="GO:0008664">
    <property type="term" value="F:RNA 2',3'-cyclic 3'-phosphodiesterase activity"/>
    <property type="evidence" value="ECO:0007669"/>
    <property type="project" value="InterPro"/>
</dbReference>
<reference evidence="2 4" key="1">
    <citation type="submission" date="2014-04" db="EMBL/GenBank/DDBJ databases">
        <authorList>
            <person name="Bishop-Lilly K.A."/>
            <person name="Broomall S.M."/>
            <person name="Chain P.S."/>
            <person name="Chertkov O."/>
            <person name="Coyne S.R."/>
            <person name="Daligault H.E."/>
            <person name="Davenport K.W."/>
            <person name="Erkkila T."/>
            <person name="Frey K.G."/>
            <person name="Gibbons H.S."/>
            <person name="Gu W."/>
            <person name="Jaissle J."/>
            <person name="Johnson S.L."/>
            <person name="Koroleva G.I."/>
            <person name="Ladner J.T."/>
            <person name="Lo C.-C."/>
            <person name="Minogue T.D."/>
            <person name="Munk C."/>
            <person name="Palacios G.F."/>
            <person name="Redden C.L."/>
            <person name="Rosenzweig C.N."/>
            <person name="Scholz M.B."/>
            <person name="Teshima H."/>
            <person name="Xu Y."/>
        </authorList>
    </citation>
    <scope>NUCLEOTIDE SEQUENCE [LARGE SCALE GENOMIC DNA]</scope>
    <source>
        <strain evidence="4">gladioli</strain>
        <strain evidence="2">Gladioli</strain>
    </source>
</reference>
<dbReference type="SUPFAM" id="SSF55144">
    <property type="entry name" value="LigT-like"/>
    <property type="match status" value="1"/>
</dbReference>
<sequence length="210" mass="23456">MRSAETDTPQLALPGFDTEPWIPKHRLFFAVMPDPGTAERIAHRGSRLAAEAGIGGKPHEAARLHVTLQLVGDYMHVPEVELARACIAAASVEMPAFELGFDQVLSFKGRPEHWPLVLMPGAGLEALTELQRRLAGALRGTGLRMSMRRFTPHLTLMYGTGRLDRRAIEPIAWTVGEFLLIHSWLGQHRYDVLRRWQLAGEPPWRAGTQT</sequence>
<dbReference type="GO" id="GO:0004113">
    <property type="term" value="F:2',3'-cyclic-nucleotide 3'-phosphodiesterase activity"/>
    <property type="evidence" value="ECO:0007669"/>
    <property type="project" value="InterPro"/>
</dbReference>
<dbReference type="EMBL" id="JPGG01000017">
    <property type="protein sequence ID" value="KGC10823.1"/>
    <property type="molecule type" value="Genomic_DNA"/>
</dbReference>
<evidence type="ECO:0000313" key="2">
    <source>
        <dbReference type="EMBL" id="KGC10823.1"/>
    </source>
</evidence>
<evidence type="ECO:0000256" key="1">
    <source>
        <dbReference type="ARBA" id="ARBA00022801"/>
    </source>
</evidence>
<accession>A0AAW7R4Q4</accession>
<keyword evidence="1" id="KW-0378">Hydrolase</keyword>
<dbReference type="GO" id="GO:0016874">
    <property type="term" value="F:ligase activity"/>
    <property type="evidence" value="ECO:0007669"/>
    <property type="project" value="UniProtKB-KW"/>
</dbReference>
<dbReference type="KEGG" id="bgo:BM43_3810"/>
<dbReference type="RefSeq" id="WP_036051057.1">
    <property type="nucleotide sequence ID" value="NZ_CADEQD010000001.1"/>
</dbReference>
<gene>
    <name evidence="2" type="ORF">DM48_7749</name>
    <name evidence="3" type="ORF">NYZ96_11940</name>
</gene>
<dbReference type="EMBL" id="CP104214">
    <property type="protein sequence ID" value="UWX68944.1"/>
    <property type="molecule type" value="Genomic_DNA"/>
</dbReference>